<evidence type="ECO:0000256" key="3">
    <source>
        <dbReference type="ARBA" id="ARBA00022630"/>
    </source>
</evidence>
<evidence type="ECO:0000259" key="10">
    <source>
        <dbReference type="Pfam" id="PF01266"/>
    </source>
</evidence>
<comment type="caution">
    <text evidence="11">The sequence shown here is derived from an EMBL/GenBank/DDBJ whole genome shotgun (WGS) entry which is preliminary data.</text>
</comment>
<keyword evidence="8" id="KW-0560">Oxidoreductase</keyword>
<keyword evidence="3" id="KW-0285">Flavoprotein</keyword>
<keyword evidence="6" id="KW-0819">tRNA processing</keyword>
<dbReference type="PANTHER" id="PTHR13847">
    <property type="entry name" value="SARCOSINE DEHYDROGENASE-RELATED"/>
    <property type="match status" value="1"/>
</dbReference>
<evidence type="ECO:0000256" key="8">
    <source>
        <dbReference type="ARBA" id="ARBA00023002"/>
    </source>
</evidence>
<keyword evidence="1" id="KW-0963">Cytoplasm</keyword>
<dbReference type="RefSeq" id="WP_256609397.1">
    <property type="nucleotide sequence ID" value="NZ_JANIBM010000002.1"/>
</dbReference>
<evidence type="ECO:0000256" key="9">
    <source>
        <dbReference type="ARBA" id="ARBA00023268"/>
    </source>
</evidence>
<dbReference type="SUPFAM" id="SSF51971">
    <property type="entry name" value="Nucleotide-binding domain"/>
    <property type="match status" value="1"/>
</dbReference>
<evidence type="ECO:0000313" key="11">
    <source>
        <dbReference type="EMBL" id="MCQ8180020.1"/>
    </source>
</evidence>
<dbReference type="Proteomes" id="UP001524569">
    <property type="component" value="Unassembled WGS sequence"/>
</dbReference>
<dbReference type="PANTHER" id="PTHR13847:SF283">
    <property type="entry name" value="TRNA 5-METHYLAMINOMETHYL-2-THIOURIDINE BIOSYNTHESIS BIFUNCTIONAL PROTEIN MNMC"/>
    <property type="match status" value="1"/>
</dbReference>
<keyword evidence="2" id="KW-0489">Methyltransferase</keyword>
<dbReference type="Gene3D" id="3.50.50.60">
    <property type="entry name" value="FAD/NAD(P)-binding domain"/>
    <property type="match status" value="1"/>
</dbReference>
<dbReference type="SUPFAM" id="SSF54373">
    <property type="entry name" value="FAD-linked reductases, C-terminal domain"/>
    <property type="match status" value="1"/>
</dbReference>
<dbReference type="EMBL" id="JANIBM010000002">
    <property type="protein sequence ID" value="MCQ8180020.1"/>
    <property type="molecule type" value="Genomic_DNA"/>
</dbReference>
<dbReference type="Gene3D" id="3.30.9.10">
    <property type="entry name" value="D-Amino Acid Oxidase, subunit A, domain 2"/>
    <property type="match status" value="1"/>
</dbReference>
<sequence>MVVDVLIIGQGLAGSLLAWELASRGLAVSVVDNGQCNASRVAAGLVNPVSGRRLVLQLNIAELLPLAKARYCQLARFFGNDFFVELPMWKILSGPTQMHQAERRLRQTEYAGYLQATSAGGPGILAPFGILRQLQTGYVKTESLLDAMRTWLIARGSYRQAEFDYADIQLAPDLRWRDLQPRHIVFCEGHLARANPWFGRLPFQPAKGVILSCSSQTPLPSQILNYGHWLLPLTNDTFKTGATFDPLNLNPEPEPASEVALLADLQAVVPEIAGIRVIRHQVGIRPATLDKEPLIGRHPQHSCLHIFNGFGAKGGLLIPWYAERFADFLQQCLPLPPTCDIKRYYASHFSG</sequence>
<evidence type="ECO:0000256" key="2">
    <source>
        <dbReference type="ARBA" id="ARBA00022603"/>
    </source>
</evidence>
<evidence type="ECO:0000256" key="7">
    <source>
        <dbReference type="ARBA" id="ARBA00022827"/>
    </source>
</evidence>
<organism evidence="11 12">
    <name type="scientific">Methylomonas aurea</name>
    <dbReference type="NCBI Taxonomy" id="2952224"/>
    <lineage>
        <taxon>Bacteria</taxon>
        <taxon>Pseudomonadati</taxon>
        <taxon>Pseudomonadota</taxon>
        <taxon>Gammaproteobacteria</taxon>
        <taxon>Methylococcales</taxon>
        <taxon>Methylococcaceae</taxon>
        <taxon>Methylomonas</taxon>
    </lineage>
</organism>
<evidence type="ECO:0000256" key="6">
    <source>
        <dbReference type="ARBA" id="ARBA00022694"/>
    </source>
</evidence>
<reference evidence="11 12" key="1">
    <citation type="submission" date="2022-07" db="EMBL/GenBank/DDBJ databases">
        <title>Methylomonas rivi sp. nov., Methylomonas rosea sp. nov., Methylomonas aureus sp. nov. and Methylomonas subterranea sp. nov., four novel methanotrophs isolated from a freshwater creek and the deep terrestrial subsurface.</title>
        <authorList>
            <person name="Abin C."/>
            <person name="Sankaranarayanan K."/>
            <person name="Garner C."/>
            <person name="Sindelar R."/>
            <person name="Kotary K."/>
            <person name="Garner R."/>
            <person name="Barclay S."/>
            <person name="Lawson P."/>
            <person name="Krumholz L."/>
        </authorList>
    </citation>
    <scope>NUCLEOTIDE SEQUENCE [LARGE SCALE GENOMIC DNA]</scope>
    <source>
        <strain evidence="11 12">SURF-1</strain>
    </source>
</reference>
<keyword evidence="7" id="KW-0274">FAD</keyword>
<feature type="domain" description="FAD dependent oxidoreductase" evidence="10">
    <location>
        <begin position="4"/>
        <end position="327"/>
    </location>
</feature>
<evidence type="ECO:0000256" key="5">
    <source>
        <dbReference type="ARBA" id="ARBA00022691"/>
    </source>
</evidence>
<dbReference type="Pfam" id="PF01266">
    <property type="entry name" value="DAO"/>
    <property type="match status" value="1"/>
</dbReference>
<keyword evidence="5" id="KW-0949">S-adenosyl-L-methionine</keyword>
<keyword evidence="9" id="KW-0511">Multifunctional enzyme</keyword>
<name>A0ABT1UEA5_9GAMM</name>
<dbReference type="InterPro" id="IPR006076">
    <property type="entry name" value="FAD-dep_OxRdtase"/>
</dbReference>
<keyword evidence="4" id="KW-0808">Transferase</keyword>
<dbReference type="InterPro" id="IPR036188">
    <property type="entry name" value="FAD/NAD-bd_sf"/>
</dbReference>
<evidence type="ECO:0000313" key="12">
    <source>
        <dbReference type="Proteomes" id="UP001524569"/>
    </source>
</evidence>
<accession>A0ABT1UEA5</accession>
<evidence type="ECO:0000256" key="1">
    <source>
        <dbReference type="ARBA" id="ARBA00022490"/>
    </source>
</evidence>
<protein>
    <submittedName>
        <fullName evidence="11">FAD-binding oxidoreductase</fullName>
    </submittedName>
</protein>
<evidence type="ECO:0000256" key="4">
    <source>
        <dbReference type="ARBA" id="ARBA00022679"/>
    </source>
</evidence>
<gene>
    <name evidence="11" type="ORF">NP603_02760</name>
</gene>
<proteinExistence type="predicted"/>
<keyword evidence="12" id="KW-1185">Reference proteome</keyword>